<evidence type="ECO:0000256" key="1">
    <source>
        <dbReference type="SAM" id="MobiDB-lite"/>
    </source>
</evidence>
<organism evidence="2">
    <name type="scientific">marine sediment metagenome</name>
    <dbReference type="NCBI Taxonomy" id="412755"/>
    <lineage>
        <taxon>unclassified sequences</taxon>
        <taxon>metagenomes</taxon>
        <taxon>ecological metagenomes</taxon>
    </lineage>
</organism>
<feature type="region of interest" description="Disordered" evidence="1">
    <location>
        <begin position="1"/>
        <end position="34"/>
    </location>
</feature>
<gene>
    <name evidence="2" type="ORF">LCGC14_2993430</name>
</gene>
<proteinExistence type="predicted"/>
<comment type="caution">
    <text evidence="2">The sequence shown here is derived from an EMBL/GenBank/DDBJ whole genome shotgun (WGS) entry which is preliminary data.</text>
</comment>
<accession>A0A0F8X346</accession>
<dbReference type="EMBL" id="LAZR01061469">
    <property type="protein sequence ID" value="KKK63522.1"/>
    <property type="molecule type" value="Genomic_DNA"/>
</dbReference>
<protein>
    <submittedName>
        <fullName evidence="2">Uncharacterized protein</fullName>
    </submittedName>
</protein>
<evidence type="ECO:0000313" key="2">
    <source>
        <dbReference type="EMBL" id="KKK63522.1"/>
    </source>
</evidence>
<dbReference type="AlphaFoldDB" id="A0A0F8X346"/>
<sequence length="120" mass="13598">MAEERGPNRAERRRTERDGQPPPEEPFKLPKEFDTCPNPDCGSKRLFVEEALKHDMNLEGLGGKTPILFSFEYAYETVNGPVRLIAIGDACYDCGLPRIVVMDKVELKPKPRLHLPPGHR</sequence>
<reference evidence="2" key="1">
    <citation type="journal article" date="2015" name="Nature">
        <title>Complex archaea that bridge the gap between prokaryotes and eukaryotes.</title>
        <authorList>
            <person name="Spang A."/>
            <person name="Saw J.H."/>
            <person name="Jorgensen S.L."/>
            <person name="Zaremba-Niedzwiedzka K."/>
            <person name="Martijn J."/>
            <person name="Lind A.E."/>
            <person name="van Eijk R."/>
            <person name="Schleper C."/>
            <person name="Guy L."/>
            <person name="Ettema T.J."/>
        </authorList>
    </citation>
    <scope>NUCLEOTIDE SEQUENCE</scope>
</reference>
<name>A0A0F8X346_9ZZZZ</name>